<dbReference type="AlphaFoldDB" id="A0AAQ3W1Y3"/>
<evidence type="ECO:0000313" key="1">
    <source>
        <dbReference type="EMBL" id="WYJ94306.1"/>
    </source>
</evidence>
<evidence type="ECO:0008006" key="3">
    <source>
        <dbReference type="Google" id="ProtNLM"/>
    </source>
</evidence>
<reference evidence="1" key="2">
    <citation type="submission" date="2024-03" db="EMBL/GenBank/DDBJ databases">
        <title>The Genome Sequence of Enterococcus sp. DIV0238c.</title>
        <authorList>
            <consortium name="The Broad Institute Genomics Platform"/>
            <consortium name="The Broad Institute Microbial Omics Core"/>
            <consortium name="The Broad Institute Genomic Center for Infectious Diseases"/>
            <person name="Earl A."/>
            <person name="Manson A."/>
            <person name="Gilmore M."/>
            <person name="Schwartman J."/>
            <person name="Shea T."/>
            <person name="Abouelleil A."/>
            <person name="Cao P."/>
            <person name="Chapman S."/>
            <person name="Cusick C."/>
            <person name="Young S."/>
            <person name="Neafsey D."/>
            <person name="Nusbaum C."/>
            <person name="Birren B."/>
        </authorList>
    </citation>
    <scope>NUCLEOTIDE SEQUENCE</scope>
    <source>
        <strain evidence="1">9D6_DIV0238</strain>
    </source>
</reference>
<proteinExistence type="predicted"/>
<dbReference type="EMBL" id="CP147246">
    <property type="protein sequence ID" value="WYJ94306.1"/>
    <property type="molecule type" value="Genomic_DNA"/>
</dbReference>
<sequence length="236" mass="27597">MMTEVKGTRNDVFHLYELYLMAEATGNDTIFGLPDKSVHAITDPHYLDTAKEAIQEKGILNEEGHISDGGFFAIKAIQEYATSRKYVQINNLMIAFSESEPDELIVLTEIENQSYYQIKVIDKVLVLKDLFDSVAIVQREPLADEKEFTLKKLRNRERRSILEEEIEENVLSLAVFDTETVQTDTEFAQWLYFMEEDKLCTVNVEEETYYRVSQYWLMKELFDSLEIPYPQETEEK</sequence>
<dbReference type="Proteomes" id="UP000196151">
    <property type="component" value="Chromosome"/>
</dbReference>
<accession>A0AAQ3W1Y3</accession>
<organism evidence="1 2">
    <name type="scientific">Candidatus Enterococcus dunnyi</name>
    <dbReference type="NCBI Taxonomy" id="1834192"/>
    <lineage>
        <taxon>Bacteria</taxon>
        <taxon>Bacillati</taxon>
        <taxon>Bacillota</taxon>
        <taxon>Bacilli</taxon>
        <taxon>Lactobacillales</taxon>
        <taxon>Enterococcaceae</taxon>
        <taxon>Enterococcus</taxon>
    </lineage>
</organism>
<evidence type="ECO:0000313" key="2">
    <source>
        <dbReference type="Proteomes" id="UP000196151"/>
    </source>
</evidence>
<dbReference type="InterPro" id="IPR031682">
    <property type="entry name" value="EsaE"/>
</dbReference>
<keyword evidence="2" id="KW-1185">Reference proteome</keyword>
<name>A0AAQ3W1Y3_9ENTE</name>
<reference evidence="1" key="1">
    <citation type="submission" date="2017-05" db="EMBL/GenBank/DDBJ databases">
        <authorList>
            <consortium name="The Broad Institute Genomics Platform"/>
            <consortium name="The Broad Institute Genomic Center for Infectious Diseases"/>
            <person name="Earl A."/>
            <person name="Manson A."/>
            <person name="Schwartman J."/>
            <person name="Gilmore M."/>
            <person name="Abouelleil A."/>
            <person name="Cao P."/>
            <person name="Chapman S."/>
            <person name="Cusick C."/>
            <person name="Shea T."/>
            <person name="Young S."/>
            <person name="Neafsey D."/>
            <person name="Nusbaum C."/>
            <person name="Birren B."/>
        </authorList>
    </citation>
    <scope>NUCLEOTIDE SEQUENCE</scope>
    <source>
        <strain evidence="1">9D6_DIV0238</strain>
    </source>
</reference>
<gene>
    <name evidence="1" type="ORF">A5889_001819</name>
</gene>
<protein>
    <recommendedName>
        <fullName evidence="3">DUF5081 domain-containing protein</fullName>
    </recommendedName>
</protein>
<dbReference type="Pfam" id="PF16887">
    <property type="entry name" value="DUF5081"/>
    <property type="match status" value="1"/>
</dbReference>